<sequence>MKTTIIYALLPNNKKIFISSLDKREDNKLIAIPTFEVKEAKTFESEQDAAEVIPFIHNPLDRNWKVGIVEVEKKKNIVKGKNELV</sequence>
<evidence type="ECO:0000313" key="2">
    <source>
        <dbReference type="Proteomes" id="UP001597511"/>
    </source>
</evidence>
<organism evidence="1 2">
    <name type="scientific">Terrimonas rubra</name>
    <dbReference type="NCBI Taxonomy" id="1035890"/>
    <lineage>
        <taxon>Bacteria</taxon>
        <taxon>Pseudomonadati</taxon>
        <taxon>Bacteroidota</taxon>
        <taxon>Chitinophagia</taxon>
        <taxon>Chitinophagales</taxon>
        <taxon>Chitinophagaceae</taxon>
        <taxon>Terrimonas</taxon>
    </lineage>
</organism>
<dbReference type="Proteomes" id="UP001597511">
    <property type="component" value="Unassembled WGS sequence"/>
</dbReference>
<protein>
    <submittedName>
        <fullName evidence="1">Uncharacterized protein</fullName>
    </submittedName>
</protein>
<accession>A0ABW6A9E9</accession>
<name>A0ABW6A9E9_9BACT</name>
<evidence type="ECO:0000313" key="1">
    <source>
        <dbReference type="EMBL" id="MFD2921989.1"/>
    </source>
</evidence>
<reference evidence="2" key="1">
    <citation type="journal article" date="2019" name="Int. J. Syst. Evol. Microbiol.">
        <title>The Global Catalogue of Microorganisms (GCM) 10K type strain sequencing project: providing services to taxonomists for standard genome sequencing and annotation.</title>
        <authorList>
            <consortium name="The Broad Institute Genomics Platform"/>
            <consortium name="The Broad Institute Genome Sequencing Center for Infectious Disease"/>
            <person name="Wu L."/>
            <person name="Ma J."/>
        </authorList>
    </citation>
    <scope>NUCLEOTIDE SEQUENCE [LARGE SCALE GENOMIC DNA]</scope>
    <source>
        <strain evidence="2">KCTC 23299</strain>
    </source>
</reference>
<dbReference type="EMBL" id="JBHUOZ010000003">
    <property type="protein sequence ID" value="MFD2921989.1"/>
    <property type="molecule type" value="Genomic_DNA"/>
</dbReference>
<keyword evidence="2" id="KW-1185">Reference proteome</keyword>
<gene>
    <name evidence="1" type="ORF">ACFS6H_19875</name>
</gene>
<comment type="caution">
    <text evidence="1">The sequence shown here is derived from an EMBL/GenBank/DDBJ whole genome shotgun (WGS) entry which is preliminary data.</text>
</comment>
<proteinExistence type="predicted"/>
<dbReference type="RefSeq" id="WP_386103264.1">
    <property type="nucleotide sequence ID" value="NZ_JBHUOZ010000003.1"/>
</dbReference>